<dbReference type="AlphaFoldDB" id="A0A926DPR5"/>
<evidence type="ECO:0000256" key="1">
    <source>
        <dbReference type="ARBA" id="ARBA00022723"/>
    </source>
</evidence>
<name>A0A926DPR5_9FIRM</name>
<dbReference type="SUPFAM" id="SSF54862">
    <property type="entry name" value="4Fe-4S ferredoxins"/>
    <property type="match status" value="1"/>
</dbReference>
<evidence type="ECO:0000259" key="4">
    <source>
        <dbReference type="PROSITE" id="PS51379"/>
    </source>
</evidence>
<dbReference type="PROSITE" id="PS00198">
    <property type="entry name" value="4FE4S_FER_1"/>
    <property type="match status" value="1"/>
</dbReference>
<reference evidence="5" key="1">
    <citation type="submission" date="2020-08" db="EMBL/GenBank/DDBJ databases">
        <title>Genome public.</title>
        <authorList>
            <person name="Liu C."/>
            <person name="Sun Q."/>
        </authorList>
    </citation>
    <scope>NUCLEOTIDE SEQUENCE</scope>
    <source>
        <strain evidence="5">H8</strain>
    </source>
</reference>
<evidence type="ECO:0000256" key="3">
    <source>
        <dbReference type="ARBA" id="ARBA00023014"/>
    </source>
</evidence>
<dbReference type="InterPro" id="IPR051460">
    <property type="entry name" value="HdrC_iron-sulfur_subunit"/>
</dbReference>
<sequence>MNFSQKAKEHIDSCRFCWMCHHVCPVGNATGLERNTARARALGLSLVARGAVEYSEDIINNVYECTLCGGCMTDCVTGWDPVMFAKEARLGAALDGKLPEYVLKMINNLTEKGSIYGAEKNPNIPVFEDKDTLFFLGEDTRAKGCAKAAVELLQKAGVKFALLENEPNSGASMNFLVGAANETKSMMEECTKILSSYKTVICYDPYDADVILREYKEWGIDVKAEVKTFTSYVAELIENGALKIKNNGKSYTPQDSPYLARDLEETQPIRKILSACGTVNEMLLNREHTVLAGQLIMGEYMNDVIEKIASNRWSNAKNMNTKTLVTASTAEYEYLSRTKPEGMELLKIEEVVLQCL</sequence>
<keyword evidence="3" id="KW-0411">Iron-sulfur</keyword>
<keyword evidence="6" id="KW-1185">Reference proteome</keyword>
<gene>
    <name evidence="5" type="ORF">H8698_11345</name>
</gene>
<evidence type="ECO:0000313" key="6">
    <source>
        <dbReference type="Proteomes" id="UP000611762"/>
    </source>
</evidence>
<dbReference type="PANTHER" id="PTHR43255:SF2">
    <property type="entry name" value="HETERODISULFIDE REDUCTASE RELATED PROTEIN"/>
    <property type="match status" value="1"/>
</dbReference>
<dbReference type="Gene3D" id="1.10.1060.10">
    <property type="entry name" value="Alpha-helical ferredoxin"/>
    <property type="match status" value="1"/>
</dbReference>
<dbReference type="GO" id="GO:0051536">
    <property type="term" value="F:iron-sulfur cluster binding"/>
    <property type="evidence" value="ECO:0007669"/>
    <property type="project" value="UniProtKB-KW"/>
</dbReference>
<dbReference type="Pfam" id="PF13183">
    <property type="entry name" value="Fer4_8"/>
    <property type="match status" value="1"/>
</dbReference>
<keyword evidence="1" id="KW-0479">Metal-binding</keyword>
<proteinExistence type="predicted"/>
<evidence type="ECO:0000313" key="5">
    <source>
        <dbReference type="EMBL" id="MBC8541572.1"/>
    </source>
</evidence>
<organism evidence="5 6">
    <name type="scientific">Congzhengia minquanensis</name>
    <dbReference type="NCBI Taxonomy" id="2763657"/>
    <lineage>
        <taxon>Bacteria</taxon>
        <taxon>Bacillati</taxon>
        <taxon>Bacillota</taxon>
        <taxon>Clostridia</taxon>
        <taxon>Eubacteriales</taxon>
        <taxon>Oscillospiraceae</taxon>
        <taxon>Congzhengia</taxon>
    </lineage>
</organism>
<dbReference type="Proteomes" id="UP000611762">
    <property type="component" value="Unassembled WGS sequence"/>
</dbReference>
<dbReference type="PROSITE" id="PS51379">
    <property type="entry name" value="4FE4S_FER_2"/>
    <property type="match status" value="1"/>
</dbReference>
<dbReference type="EMBL" id="JACRSU010000004">
    <property type="protein sequence ID" value="MBC8541572.1"/>
    <property type="molecule type" value="Genomic_DNA"/>
</dbReference>
<dbReference type="PANTHER" id="PTHR43255">
    <property type="entry name" value="IRON-SULFUR-BINDING OXIDOREDUCTASE FADF-RELATED-RELATED"/>
    <property type="match status" value="1"/>
</dbReference>
<accession>A0A926DPR5</accession>
<evidence type="ECO:0000256" key="2">
    <source>
        <dbReference type="ARBA" id="ARBA00023004"/>
    </source>
</evidence>
<keyword evidence="2" id="KW-0408">Iron</keyword>
<dbReference type="InterPro" id="IPR009051">
    <property type="entry name" value="Helical_ferredxn"/>
</dbReference>
<dbReference type="RefSeq" id="WP_249313589.1">
    <property type="nucleotide sequence ID" value="NZ_JACRSU010000004.1"/>
</dbReference>
<feature type="domain" description="4Fe-4S ferredoxin-type" evidence="4">
    <location>
        <begin position="5"/>
        <end position="35"/>
    </location>
</feature>
<dbReference type="GO" id="GO:0005886">
    <property type="term" value="C:plasma membrane"/>
    <property type="evidence" value="ECO:0007669"/>
    <property type="project" value="TreeGrafter"/>
</dbReference>
<dbReference type="InterPro" id="IPR017900">
    <property type="entry name" value="4Fe4S_Fe_S_CS"/>
</dbReference>
<comment type="caution">
    <text evidence="5">The sequence shown here is derived from an EMBL/GenBank/DDBJ whole genome shotgun (WGS) entry which is preliminary data.</text>
</comment>
<dbReference type="GO" id="GO:0046872">
    <property type="term" value="F:metal ion binding"/>
    <property type="evidence" value="ECO:0007669"/>
    <property type="project" value="UniProtKB-KW"/>
</dbReference>
<dbReference type="InterPro" id="IPR017896">
    <property type="entry name" value="4Fe4S_Fe-S-bd"/>
</dbReference>
<protein>
    <submittedName>
        <fullName evidence="5">(Fe-S)-binding protein</fullName>
    </submittedName>
</protein>